<evidence type="ECO:0000259" key="3">
    <source>
        <dbReference type="Pfam" id="PF00294"/>
    </source>
</evidence>
<name>A0A2J1DTI8_9CHLR</name>
<evidence type="ECO:0000256" key="2">
    <source>
        <dbReference type="ARBA" id="ARBA00022777"/>
    </source>
</evidence>
<gene>
    <name evidence="4" type="ORF">CVH13_01511</name>
</gene>
<organism evidence="4 5">
    <name type="scientific">Dehalococcoides mccartyi</name>
    <dbReference type="NCBI Taxonomy" id="61435"/>
    <lineage>
        <taxon>Bacteria</taxon>
        <taxon>Bacillati</taxon>
        <taxon>Chloroflexota</taxon>
        <taxon>Dehalococcoidia</taxon>
        <taxon>Dehalococcoidales</taxon>
        <taxon>Dehalococcoidaceae</taxon>
        <taxon>Dehalococcoides</taxon>
    </lineage>
</organism>
<dbReference type="Pfam" id="PF00294">
    <property type="entry name" value="PfkB"/>
    <property type="match status" value="1"/>
</dbReference>
<comment type="caution">
    <text evidence="4">The sequence shown here is derived from an EMBL/GenBank/DDBJ whole genome shotgun (WGS) entry which is preliminary data.</text>
</comment>
<sequence>MTTCSLEAIGLGAVHVDHIYTVEQILHDGECVVTESASFPGGSGANTIHGLSRLGLKCGFIGAVGNDSDGNLLIKDFENAGIDNQYLMVTDEAQTGSVVSLSESSGRRSTYVNPGANNYLNLSDINLEYLSQAKLVHMSTFFSQNEFALCHEIAERLAPDVLFSFSPGALFAAQGLKRLAPILSRTNALFTNQLDIEKMTQKNYQRATDMCIRSGCEHVVVTLGESRRFQRKGKITLQTYIRDKDHECHMESTVSLRKDIRTVVDTIGAADAFTTGFLFGLMGDKPIEECGLLGDISARFCISKLGARSGLPNLEGLKERSACTILLTDFLPLEE</sequence>
<dbReference type="SUPFAM" id="SSF53613">
    <property type="entry name" value="Ribokinase-like"/>
    <property type="match status" value="1"/>
</dbReference>
<accession>A0A2J1DTI8</accession>
<evidence type="ECO:0000313" key="5">
    <source>
        <dbReference type="Proteomes" id="UP000233649"/>
    </source>
</evidence>
<evidence type="ECO:0000313" key="4">
    <source>
        <dbReference type="EMBL" id="PKH45456.1"/>
    </source>
</evidence>
<feature type="domain" description="Carbohydrate kinase PfkB" evidence="3">
    <location>
        <begin position="12"/>
        <end position="313"/>
    </location>
</feature>
<dbReference type="GO" id="GO:0016301">
    <property type="term" value="F:kinase activity"/>
    <property type="evidence" value="ECO:0007669"/>
    <property type="project" value="UniProtKB-KW"/>
</dbReference>
<dbReference type="Gene3D" id="3.40.1190.20">
    <property type="match status" value="1"/>
</dbReference>
<dbReference type="AlphaFoldDB" id="A0A2J1DTI8"/>
<reference evidence="4 5" key="1">
    <citation type="journal article" date="2017" name="FEMS Microbiol. Ecol.">
        <title>Reconstructed genomes of novel Dehalococcoides mccartyi strains from 1,2,3,4-tetrachlorodibenzo-p-dioxin-dechlorinating enrichment cultures reveal divergent reductive dehalogenase gene profiles.</title>
        <authorList>
            <person name="Dam H.T."/>
            <person name="Vollmers J."/>
            <person name="Kaster A.K."/>
            <person name="Haggblom M.M."/>
        </authorList>
    </citation>
    <scope>NUCLEOTIDE SEQUENCE [LARGE SCALE GENOMIC DNA]</scope>
    <source>
        <strain evidence="4 5">H1-3-2.001</strain>
    </source>
</reference>
<dbReference type="EMBL" id="PHFD01000335">
    <property type="protein sequence ID" value="PKH45456.1"/>
    <property type="molecule type" value="Genomic_DNA"/>
</dbReference>
<protein>
    <submittedName>
        <fullName evidence="4">Ribokinase</fullName>
    </submittedName>
</protein>
<dbReference type="InterPro" id="IPR011611">
    <property type="entry name" value="PfkB_dom"/>
</dbReference>
<keyword evidence="2 4" id="KW-0418">Kinase</keyword>
<keyword evidence="1" id="KW-0808">Transferase</keyword>
<proteinExistence type="predicted"/>
<dbReference type="PANTHER" id="PTHR10584:SF166">
    <property type="entry name" value="RIBOKINASE"/>
    <property type="match status" value="1"/>
</dbReference>
<evidence type="ECO:0000256" key="1">
    <source>
        <dbReference type="ARBA" id="ARBA00022679"/>
    </source>
</evidence>
<dbReference type="PANTHER" id="PTHR10584">
    <property type="entry name" value="SUGAR KINASE"/>
    <property type="match status" value="1"/>
</dbReference>
<dbReference type="InterPro" id="IPR029056">
    <property type="entry name" value="Ribokinase-like"/>
</dbReference>
<dbReference type="Proteomes" id="UP000233649">
    <property type="component" value="Unassembled WGS sequence"/>
</dbReference>